<dbReference type="GO" id="GO:0046872">
    <property type="term" value="F:metal ion binding"/>
    <property type="evidence" value="ECO:0007669"/>
    <property type="project" value="UniProtKB-KW"/>
</dbReference>
<organism evidence="15 16">
    <name type="scientific">Methylorubrum populi</name>
    <dbReference type="NCBI Taxonomy" id="223967"/>
    <lineage>
        <taxon>Bacteria</taxon>
        <taxon>Pseudomonadati</taxon>
        <taxon>Pseudomonadota</taxon>
        <taxon>Alphaproteobacteria</taxon>
        <taxon>Hyphomicrobiales</taxon>
        <taxon>Methylobacteriaceae</taxon>
        <taxon>Methylorubrum</taxon>
    </lineage>
</organism>
<feature type="transmembrane region" description="Helical" evidence="13">
    <location>
        <begin position="97"/>
        <end position="116"/>
    </location>
</feature>
<keyword evidence="10" id="KW-0408">Iron</keyword>
<evidence type="ECO:0000256" key="6">
    <source>
        <dbReference type="ARBA" id="ARBA00022692"/>
    </source>
</evidence>
<keyword evidence="4" id="KW-1003">Cell membrane</keyword>
<evidence type="ECO:0000256" key="3">
    <source>
        <dbReference type="ARBA" id="ARBA00022448"/>
    </source>
</evidence>
<dbReference type="InterPro" id="IPR016174">
    <property type="entry name" value="Di-haem_cyt_TM"/>
</dbReference>
<dbReference type="AlphaFoldDB" id="A0A921JH84"/>
<evidence type="ECO:0000256" key="11">
    <source>
        <dbReference type="ARBA" id="ARBA00023136"/>
    </source>
</evidence>
<keyword evidence="8" id="KW-0249">Electron transport</keyword>
<accession>A0A921JH84</accession>
<dbReference type="InterPro" id="IPR011577">
    <property type="entry name" value="Cyt_b561_bac/Ni-Hgenase"/>
</dbReference>
<dbReference type="GO" id="GO:0020037">
    <property type="term" value="F:heme binding"/>
    <property type="evidence" value="ECO:0007669"/>
    <property type="project" value="TreeGrafter"/>
</dbReference>
<keyword evidence="11 13" id="KW-0472">Membrane</keyword>
<evidence type="ECO:0000256" key="5">
    <source>
        <dbReference type="ARBA" id="ARBA00022617"/>
    </source>
</evidence>
<evidence type="ECO:0000256" key="10">
    <source>
        <dbReference type="ARBA" id="ARBA00023004"/>
    </source>
</evidence>
<gene>
    <name evidence="15" type="ORF">K8W01_21170</name>
</gene>
<evidence type="ECO:0000256" key="13">
    <source>
        <dbReference type="SAM" id="Phobius"/>
    </source>
</evidence>
<dbReference type="GO" id="GO:0009055">
    <property type="term" value="F:electron transfer activity"/>
    <property type="evidence" value="ECO:0007669"/>
    <property type="project" value="InterPro"/>
</dbReference>
<feature type="transmembrane region" description="Helical" evidence="13">
    <location>
        <begin position="21"/>
        <end position="43"/>
    </location>
</feature>
<sequence length="189" mass="21036">MSGAETTWLDTPRRYGRISRGFHWFMAALFAWQFAGALLYVTLGDTALTRIVGGSHFTLGFTLFVLVLLRGAWGLANLPRRPPHPSRLGRAATAGHAVLYLLMVVVPGLALLRQYGSGKPFTPFGLPLMPEREQKIAWMMAPADLLHYWLGFTLMAVVFGHVAMAVLHRMAWNDDVMARMAPPMRSDRG</sequence>
<evidence type="ECO:0000256" key="12">
    <source>
        <dbReference type="ARBA" id="ARBA00037975"/>
    </source>
</evidence>
<dbReference type="GO" id="GO:0005886">
    <property type="term" value="C:plasma membrane"/>
    <property type="evidence" value="ECO:0007669"/>
    <property type="project" value="UniProtKB-SubCell"/>
</dbReference>
<comment type="similarity">
    <text evidence="12">Belongs to the cytochrome b561 family.</text>
</comment>
<dbReference type="Pfam" id="PF01292">
    <property type="entry name" value="Ni_hydr_CYTB"/>
    <property type="match status" value="1"/>
</dbReference>
<feature type="transmembrane region" description="Helical" evidence="13">
    <location>
        <begin position="55"/>
        <end position="76"/>
    </location>
</feature>
<comment type="caution">
    <text evidence="15">The sequence shown here is derived from an EMBL/GenBank/DDBJ whole genome shotgun (WGS) entry which is preliminary data.</text>
</comment>
<dbReference type="GO" id="GO:0022904">
    <property type="term" value="P:respiratory electron transport chain"/>
    <property type="evidence" value="ECO:0007669"/>
    <property type="project" value="InterPro"/>
</dbReference>
<feature type="domain" description="Cytochrome b561 bacterial/Ni-hydrogenase" evidence="14">
    <location>
        <begin position="14"/>
        <end position="182"/>
    </location>
</feature>
<evidence type="ECO:0000256" key="9">
    <source>
        <dbReference type="ARBA" id="ARBA00022989"/>
    </source>
</evidence>
<evidence type="ECO:0000256" key="4">
    <source>
        <dbReference type="ARBA" id="ARBA00022475"/>
    </source>
</evidence>
<keyword evidence="3" id="KW-0813">Transport</keyword>
<evidence type="ECO:0000259" key="14">
    <source>
        <dbReference type="Pfam" id="PF01292"/>
    </source>
</evidence>
<keyword evidence="6 13" id="KW-0812">Transmembrane</keyword>
<evidence type="ECO:0000313" key="15">
    <source>
        <dbReference type="EMBL" id="HJE26167.1"/>
    </source>
</evidence>
<dbReference type="PANTHER" id="PTHR30529">
    <property type="entry name" value="CYTOCHROME B561"/>
    <property type="match status" value="1"/>
</dbReference>
<protein>
    <submittedName>
        <fullName evidence="15">Cytochrome b</fullName>
    </submittedName>
</protein>
<dbReference type="InterPro" id="IPR052168">
    <property type="entry name" value="Cytochrome_b561_oxidase"/>
</dbReference>
<keyword evidence="7" id="KW-0479">Metal-binding</keyword>
<reference evidence="15" key="2">
    <citation type="submission" date="2021-09" db="EMBL/GenBank/DDBJ databases">
        <authorList>
            <person name="Gilroy R."/>
        </authorList>
    </citation>
    <scope>NUCLEOTIDE SEQUENCE</scope>
    <source>
        <strain evidence="15">316</strain>
    </source>
</reference>
<dbReference type="PANTHER" id="PTHR30529:SF1">
    <property type="entry name" value="CYTOCHROME B561 HOMOLOG 2"/>
    <property type="match status" value="1"/>
</dbReference>
<evidence type="ECO:0000256" key="8">
    <source>
        <dbReference type="ARBA" id="ARBA00022982"/>
    </source>
</evidence>
<keyword evidence="9 13" id="KW-1133">Transmembrane helix</keyword>
<reference evidence="15" key="1">
    <citation type="journal article" date="2021" name="PeerJ">
        <title>Extensive microbial diversity within the chicken gut microbiome revealed by metagenomics and culture.</title>
        <authorList>
            <person name="Gilroy R."/>
            <person name="Ravi A."/>
            <person name="Getino M."/>
            <person name="Pursley I."/>
            <person name="Horton D.L."/>
            <person name="Alikhan N.F."/>
            <person name="Baker D."/>
            <person name="Gharbi K."/>
            <person name="Hall N."/>
            <person name="Watson M."/>
            <person name="Adriaenssens E.M."/>
            <person name="Foster-Nyarko E."/>
            <person name="Jarju S."/>
            <person name="Secka A."/>
            <person name="Antonio M."/>
            <person name="Oren A."/>
            <person name="Chaudhuri R.R."/>
            <person name="La Ragione R."/>
            <person name="Hildebrand F."/>
            <person name="Pallen M.J."/>
        </authorList>
    </citation>
    <scope>NUCLEOTIDE SEQUENCE</scope>
    <source>
        <strain evidence="15">316</strain>
    </source>
</reference>
<comment type="cofactor">
    <cofactor evidence="1">
        <name>heme b</name>
        <dbReference type="ChEBI" id="CHEBI:60344"/>
    </cofactor>
</comment>
<name>A0A921JH84_9HYPH</name>
<evidence type="ECO:0000256" key="1">
    <source>
        <dbReference type="ARBA" id="ARBA00001970"/>
    </source>
</evidence>
<proteinExistence type="inferred from homology"/>
<feature type="transmembrane region" description="Helical" evidence="13">
    <location>
        <begin position="148"/>
        <end position="167"/>
    </location>
</feature>
<evidence type="ECO:0000313" key="16">
    <source>
        <dbReference type="Proteomes" id="UP000742631"/>
    </source>
</evidence>
<dbReference type="EMBL" id="DYYG01000068">
    <property type="protein sequence ID" value="HJE26167.1"/>
    <property type="molecule type" value="Genomic_DNA"/>
</dbReference>
<keyword evidence="5" id="KW-0349">Heme</keyword>
<dbReference type="SUPFAM" id="SSF81342">
    <property type="entry name" value="Transmembrane di-heme cytochromes"/>
    <property type="match status" value="1"/>
</dbReference>
<evidence type="ECO:0000256" key="2">
    <source>
        <dbReference type="ARBA" id="ARBA00004651"/>
    </source>
</evidence>
<dbReference type="Proteomes" id="UP000742631">
    <property type="component" value="Unassembled WGS sequence"/>
</dbReference>
<evidence type="ECO:0000256" key="7">
    <source>
        <dbReference type="ARBA" id="ARBA00022723"/>
    </source>
</evidence>
<comment type="subcellular location">
    <subcellularLocation>
        <location evidence="2">Cell membrane</location>
        <topology evidence="2">Multi-pass membrane protein</topology>
    </subcellularLocation>
</comment>